<evidence type="ECO:0000313" key="1">
    <source>
        <dbReference type="EMBL" id="OXC76727.1"/>
    </source>
</evidence>
<proteinExistence type="predicted"/>
<sequence length="46" mass="5538">MIYRATRLFRSKPQTLGMSPLFKIVCRIRSKWKLKIGFDTCKKRYA</sequence>
<organism evidence="1 2">
    <name type="scientific">Caballeronia sordidicola</name>
    <name type="common">Burkholderia sordidicola</name>
    <dbReference type="NCBI Taxonomy" id="196367"/>
    <lineage>
        <taxon>Bacteria</taxon>
        <taxon>Pseudomonadati</taxon>
        <taxon>Pseudomonadota</taxon>
        <taxon>Betaproteobacteria</taxon>
        <taxon>Burkholderiales</taxon>
        <taxon>Burkholderiaceae</taxon>
        <taxon>Caballeronia</taxon>
    </lineage>
</organism>
<reference evidence="2" key="1">
    <citation type="submission" date="2017-01" db="EMBL/GenBank/DDBJ databases">
        <title>Genome Analysis of Deinococcus marmoris KOPRI26562.</title>
        <authorList>
            <person name="Kim J.H."/>
            <person name="Oh H.-M."/>
        </authorList>
    </citation>
    <scope>NUCLEOTIDE SEQUENCE [LARGE SCALE GENOMIC DNA]</scope>
    <source>
        <strain evidence="2">PAMC 26633</strain>
    </source>
</reference>
<protein>
    <submittedName>
        <fullName evidence="1">Uncharacterized protein</fullName>
    </submittedName>
</protein>
<gene>
    <name evidence="1" type="ORF">BSU04_20435</name>
</gene>
<comment type="caution">
    <text evidence="1">The sequence shown here is derived from an EMBL/GenBank/DDBJ whole genome shotgun (WGS) entry which is preliminary data.</text>
</comment>
<dbReference type="Proteomes" id="UP000214720">
    <property type="component" value="Unassembled WGS sequence"/>
</dbReference>
<name>A0A226X125_CABSO</name>
<dbReference type="EMBL" id="MTHB01000119">
    <property type="protein sequence ID" value="OXC76727.1"/>
    <property type="molecule type" value="Genomic_DNA"/>
</dbReference>
<accession>A0A226X125</accession>
<dbReference type="AlphaFoldDB" id="A0A226X125"/>
<evidence type="ECO:0000313" key="2">
    <source>
        <dbReference type="Proteomes" id="UP000214720"/>
    </source>
</evidence>